<gene>
    <name evidence="8" type="ORF">ENS19_01460</name>
</gene>
<dbReference type="SUPFAM" id="SSF52283">
    <property type="entry name" value="Formate/glycerate dehydrogenase catalytic domain-like"/>
    <property type="match status" value="1"/>
</dbReference>
<dbReference type="AlphaFoldDB" id="A0A7C3IWH8"/>
<dbReference type="PROSITE" id="PS00671">
    <property type="entry name" value="D_2_HYDROXYACID_DH_3"/>
    <property type="match status" value="1"/>
</dbReference>
<keyword evidence="4" id="KW-0520">NAD</keyword>
<dbReference type="Pfam" id="PF02826">
    <property type="entry name" value="2-Hacid_dh_C"/>
    <property type="match status" value="1"/>
</dbReference>
<dbReference type="CDD" id="cd12173">
    <property type="entry name" value="PGDH_4"/>
    <property type="match status" value="1"/>
</dbReference>
<dbReference type="InterPro" id="IPR050857">
    <property type="entry name" value="D-2-hydroxyacid_DH"/>
</dbReference>
<dbReference type="GO" id="GO:0047545">
    <property type="term" value="F:(S)-2-hydroxyglutarate dehydrogenase activity"/>
    <property type="evidence" value="ECO:0007669"/>
    <property type="project" value="UniProtKB-ARBA"/>
</dbReference>
<evidence type="ECO:0000313" key="8">
    <source>
        <dbReference type="EMBL" id="HFK19930.1"/>
    </source>
</evidence>
<evidence type="ECO:0000256" key="5">
    <source>
        <dbReference type="RuleBase" id="RU003719"/>
    </source>
</evidence>
<sequence length="309" mass="32918">MAKVLIADEVHPDCPSRLKAAGLEVVERPNISGEELLASIGEFDALIVRSRTKVTADIIRQARRLKVIGRVGVGLDTIDVKAAEGAGIKVINTPQMSTVAVAELVMGMMLNLLRGVHKANESMKKGLWEKKRFHGSELNGKTLGIVGFGRIGKAVAERSKAFGMGIIVYDVVVDDATLARMGAKRAQSLEALLASSDVVTLHVPLLPETVRMINDKSISLMKDGSYLINASRGEVVDTAALLRALKAGKLAGAALDVYEHEPPAEPHEIELVSLPNVVATPHIGAQTHEAQVTGAIAIAENIINAFKPL</sequence>
<dbReference type="PROSITE" id="PS00065">
    <property type="entry name" value="D_2_HYDROXYACID_DH_1"/>
    <property type="match status" value="1"/>
</dbReference>
<proteinExistence type="inferred from homology"/>
<dbReference type="GO" id="GO:0004617">
    <property type="term" value="F:phosphoglycerate dehydrogenase activity"/>
    <property type="evidence" value="ECO:0007669"/>
    <property type="project" value="UniProtKB-ARBA"/>
</dbReference>
<dbReference type="InterPro" id="IPR006139">
    <property type="entry name" value="D-isomer_2_OHA_DH_cat_dom"/>
</dbReference>
<dbReference type="SUPFAM" id="SSF51735">
    <property type="entry name" value="NAD(P)-binding Rossmann-fold domains"/>
    <property type="match status" value="1"/>
</dbReference>
<comment type="caution">
    <text evidence="8">The sequence shown here is derived from an EMBL/GenBank/DDBJ whole genome shotgun (WGS) entry which is preliminary data.</text>
</comment>
<dbReference type="InterPro" id="IPR029752">
    <property type="entry name" value="D-isomer_DH_CS1"/>
</dbReference>
<dbReference type="Pfam" id="PF00389">
    <property type="entry name" value="2-Hacid_dh"/>
    <property type="match status" value="1"/>
</dbReference>
<comment type="similarity">
    <text evidence="1 5">Belongs to the D-isomer specific 2-hydroxyacid dehydrogenase family.</text>
</comment>
<dbReference type="FunFam" id="3.40.50.720:FF:000041">
    <property type="entry name" value="D-3-phosphoglycerate dehydrogenase"/>
    <property type="match status" value="1"/>
</dbReference>
<keyword evidence="2" id="KW-0028">Amino-acid biosynthesis</keyword>
<feature type="domain" description="D-isomer specific 2-hydroxyacid dehydrogenase catalytic" evidence="6">
    <location>
        <begin position="4"/>
        <end position="307"/>
    </location>
</feature>
<dbReference type="PROSITE" id="PS00670">
    <property type="entry name" value="D_2_HYDROXYACID_DH_2"/>
    <property type="match status" value="1"/>
</dbReference>
<dbReference type="InterPro" id="IPR036291">
    <property type="entry name" value="NAD(P)-bd_dom_sf"/>
</dbReference>
<accession>A0A7C3IWH8</accession>
<evidence type="ECO:0000256" key="3">
    <source>
        <dbReference type="ARBA" id="ARBA00023002"/>
    </source>
</evidence>
<protein>
    <submittedName>
        <fullName evidence="8">Hydroxyacid dehydrogenase</fullName>
    </submittedName>
</protein>
<dbReference type="PANTHER" id="PTHR42789:SF1">
    <property type="entry name" value="D-ISOMER SPECIFIC 2-HYDROXYACID DEHYDROGENASE FAMILY PROTEIN (AFU_ORTHOLOGUE AFUA_6G10090)"/>
    <property type="match status" value="1"/>
</dbReference>
<evidence type="ECO:0000256" key="4">
    <source>
        <dbReference type="ARBA" id="ARBA00023027"/>
    </source>
</evidence>
<evidence type="ECO:0000259" key="6">
    <source>
        <dbReference type="Pfam" id="PF00389"/>
    </source>
</evidence>
<dbReference type="GO" id="GO:0051287">
    <property type="term" value="F:NAD binding"/>
    <property type="evidence" value="ECO:0007669"/>
    <property type="project" value="InterPro"/>
</dbReference>
<organism evidence="8">
    <name type="scientific">Candidatus Methanomethylicus mesodigestus</name>
    <dbReference type="NCBI Taxonomy" id="1867258"/>
    <lineage>
        <taxon>Archaea</taxon>
        <taxon>Thermoproteota</taxon>
        <taxon>Methanosuratincolia</taxon>
        <taxon>Candidatus Methanomethylicales</taxon>
        <taxon>Candidatus Methanomethylicaceae</taxon>
        <taxon>Candidatus Methanomethylicus</taxon>
    </lineage>
</organism>
<dbReference type="Gene3D" id="3.40.50.720">
    <property type="entry name" value="NAD(P)-binding Rossmann-like Domain"/>
    <property type="match status" value="2"/>
</dbReference>
<dbReference type="GO" id="GO:0006564">
    <property type="term" value="P:L-serine biosynthetic process"/>
    <property type="evidence" value="ECO:0007669"/>
    <property type="project" value="UniProtKB-ARBA"/>
</dbReference>
<keyword evidence="3 5" id="KW-0560">Oxidoreductase</keyword>
<evidence type="ECO:0000256" key="1">
    <source>
        <dbReference type="ARBA" id="ARBA00005854"/>
    </source>
</evidence>
<dbReference type="EMBL" id="DSTX01000002">
    <property type="protein sequence ID" value="HFK19930.1"/>
    <property type="molecule type" value="Genomic_DNA"/>
</dbReference>
<dbReference type="InterPro" id="IPR006140">
    <property type="entry name" value="D-isomer_DH_NAD-bd"/>
</dbReference>
<evidence type="ECO:0000256" key="2">
    <source>
        <dbReference type="ARBA" id="ARBA00022605"/>
    </source>
</evidence>
<dbReference type="InterPro" id="IPR029753">
    <property type="entry name" value="D-isomer_DH_CS"/>
</dbReference>
<feature type="domain" description="D-isomer specific 2-hydroxyacid dehydrogenase NAD-binding" evidence="7">
    <location>
        <begin position="106"/>
        <end position="284"/>
    </location>
</feature>
<name>A0A7C3IWH8_9CREN</name>
<evidence type="ECO:0000259" key="7">
    <source>
        <dbReference type="Pfam" id="PF02826"/>
    </source>
</evidence>
<dbReference type="PANTHER" id="PTHR42789">
    <property type="entry name" value="D-ISOMER SPECIFIC 2-HYDROXYACID DEHYDROGENASE FAMILY PROTEIN (AFU_ORTHOLOGUE AFUA_6G10090)"/>
    <property type="match status" value="1"/>
</dbReference>
<reference evidence="8" key="1">
    <citation type="journal article" date="2020" name="mSystems">
        <title>Genome- and Community-Level Interaction Insights into Carbon Utilization and Element Cycling Functions of Hydrothermarchaeota in Hydrothermal Sediment.</title>
        <authorList>
            <person name="Zhou Z."/>
            <person name="Liu Y."/>
            <person name="Xu W."/>
            <person name="Pan J."/>
            <person name="Luo Z.H."/>
            <person name="Li M."/>
        </authorList>
    </citation>
    <scope>NUCLEOTIDE SEQUENCE [LARGE SCALE GENOMIC DNA]</scope>
    <source>
        <strain evidence="8">SpSt-468</strain>
    </source>
</reference>